<keyword evidence="4" id="KW-1185">Reference proteome</keyword>
<feature type="coiled-coil region" evidence="1">
    <location>
        <begin position="87"/>
        <end position="132"/>
    </location>
</feature>
<evidence type="ECO:0000313" key="3">
    <source>
        <dbReference type="EMBL" id="KXU35803.1"/>
    </source>
</evidence>
<gene>
    <name evidence="3" type="ORF">AXK11_05525</name>
</gene>
<feature type="transmembrane region" description="Helical" evidence="2">
    <location>
        <begin position="49"/>
        <end position="68"/>
    </location>
</feature>
<comment type="caution">
    <text evidence="3">The sequence shown here is derived from an EMBL/GenBank/DDBJ whole genome shotgun (WGS) entry which is preliminary data.</text>
</comment>
<keyword evidence="2" id="KW-0812">Transmembrane</keyword>
<dbReference type="EMBL" id="LSZQ01000042">
    <property type="protein sequence ID" value="KXU35803.1"/>
    <property type="molecule type" value="Genomic_DNA"/>
</dbReference>
<evidence type="ECO:0000313" key="4">
    <source>
        <dbReference type="Proteomes" id="UP000070058"/>
    </source>
</evidence>
<accession>A0A139SMJ0</accession>
<dbReference type="AlphaFoldDB" id="A0A139SMJ0"/>
<keyword evidence="1" id="KW-0175">Coiled coil</keyword>
<keyword evidence="2" id="KW-0472">Membrane</keyword>
<evidence type="ECO:0000256" key="1">
    <source>
        <dbReference type="SAM" id="Coils"/>
    </source>
</evidence>
<proteinExistence type="predicted"/>
<evidence type="ECO:0000256" key="2">
    <source>
        <dbReference type="SAM" id="Phobius"/>
    </source>
</evidence>
<keyword evidence="2" id="KW-1133">Transmembrane helix</keyword>
<dbReference type="Proteomes" id="UP000070058">
    <property type="component" value="Unassembled WGS sequence"/>
</dbReference>
<sequence>MREAEAVAPSRAATIEERVVVLETRWQDIVPNLATKTDLGDLRWSLAKWIMGAIATVLIGLVGSFLMLQGNLNATASRLDTRIDNLAAQLKAEIRDLKDDIRATNARMDRLEEKLDARFEALMAELRDQRRDRER</sequence>
<reference evidence="4" key="1">
    <citation type="submission" date="2016-02" db="EMBL/GenBank/DDBJ databases">
        <authorList>
            <person name="Sanders J.G."/>
            <person name="Lin J.Y."/>
            <person name="Wertz J.T."/>
            <person name="Russell J.A."/>
            <person name="Moreau C.S."/>
            <person name="Powell S."/>
        </authorList>
    </citation>
    <scope>NUCLEOTIDE SEQUENCE [LARGE SCALE GENOMIC DNA]</scope>
    <source>
        <strain evidence="4">CAG34</strain>
    </source>
</reference>
<dbReference type="Gene3D" id="1.20.5.1700">
    <property type="match status" value="1"/>
</dbReference>
<organism evidence="3 4">
    <name type="scientific">Cephaloticoccus primus</name>
    <dbReference type="NCBI Taxonomy" id="1548207"/>
    <lineage>
        <taxon>Bacteria</taxon>
        <taxon>Pseudomonadati</taxon>
        <taxon>Verrucomicrobiota</taxon>
        <taxon>Opitutia</taxon>
        <taxon>Opitutales</taxon>
        <taxon>Opitutaceae</taxon>
        <taxon>Cephaloticoccus</taxon>
    </lineage>
</organism>
<name>A0A139SMJ0_9BACT</name>
<protein>
    <submittedName>
        <fullName evidence="3">Uncharacterized protein</fullName>
    </submittedName>
</protein>